<reference evidence="9 10" key="1">
    <citation type="journal article" date="2014" name="Int. J. Syst. Evol. Microbiol.">
        <title>Complete genome sequence of Corynebacterium casei LMG S-19264T (=DSM 44701T), isolated from a smear-ripened cheese.</title>
        <authorList>
            <consortium name="US DOE Joint Genome Institute (JGI-PGF)"/>
            <person name="Walter F."/>
            <person name="Albersmeier A."/>
            <person name="Kalinowski J."/>
            <person name="Ruckert C."/>
        </authorList>
    </citation>
    <scope>NUCLEOTIDE SEQUENCE [LARGE SCALE GENOMIC DNA]</scope>
    <source>
        <strain evidence="9 10">CCM 8669</strain>
    </source>
</reference>
<dbReference type="Proteomes" id="UP000600171">
    <property type="component" value="Unassembled WGS sequence"/>
</dbReference>
<keyword evidence="3 7" id="KW-1003">Cell membrane</keyword>
<evidence type="ECO:0000313" key="9">
    <source>
        <dbReference type="EMBL" id="GGH64846.1"/>
    </source>
</evidence>
<keyword evidence="6 7" id="KW-0472">Membrane</keyword>
<evidence type="ECO:0000256" key="3">
    <source>
        <dbReference type="ARBA" id="ARBA00022475"/>
    </source>
</evidence>
<evidence type="ECO:0000256" key="2">
    <source>
        <dbReference type="ARBA" id="ARBA00010792"/>
    </source>
</evidence>
<comment type="caution">
    <text evidence="9">The sequence shown here is derived from an EMBL/GenBank/DDBJ whole genome shotgun (WGS) entry which is preliminary data.</text>
</comment>
<protein>
    <submittedName>
        <fullName evidence="9">Membrane protein</fullName>
    </submittedName>
</protein>
<feature type="transmembrane region" description="Helical" evidence="7">
    <location>
        <begin position="76"/>
        <end position="97"/>
    </location>
</feature>
<dbReference type="RefSeq" id="WP_188359996.1">
    <property type="nucleotide sequence ID" value="NZ_BMDC01000003.1"/>
</dbReference>
<comment type="similarity">
    <text evidence="2 7">Belongs to the DedA family.</text>
</comment>
<evidence type="ECO:0000256" key="6">
    <source>
        <dbReference type="ARBA" id="ARBA00023136"/>
    </source>
</evidence>
<feature type="transmembrane region" description="Helical" evidence="7">
    <location>
        <begin position="167"/>
        <end position="188"/>
    </location>
</feature>
<proteinExistence type="inferred from homology"/>
<dbReference type="AlphaFoldDB" id="A0A917MUF7"/>
<evidence type="ECO:0000313" key="10">
    <source>
        <dbReference type="Proteomes" id="UP000600171"/>
    </source>
</evidence>
<evidence type="ECO:0000256" key="5">
    <source>
        <dbReference type="ARBA" id="ARBA00022989"/>
    </source>
</evidence>
<dbReference type="Pfam" id="PF09335">
    <property type="entry name" value="VTT_dom"/>
    <property type="match status" value="1"/>
</dbReference>
<keyword evidence="4 7" id="KW-0812">Transmembrane</keyword>
<keyword evidence="5 7" id="KW-1133">Transmembrane helix</keyword>
<evidence type="ECO:0000256" key="7">
    <source>
        <dbReference type="RuleBase" id="RU367016"/>
    </source>
</evidence>
<dbReference type="InterPro" id="IPR032818">
    <property type="entry name" value="DedA-like"/>
</dbReference>
<organism evidence="9 10">
    <name type="scientific">Rothia aerolata</name>
    <dbReference type="NCBI Taxonomy" id="1812262"/>
    <lineage>
        <taxon>Bacteria</taxon>
        <taxon>Bacillati</taxon>
        <taxon>Actinomycetota</taxon>
        <taxon>Actinomycetes</taxon>
        <taxon>Micrococcales</taxon>
        <taxon>Micrococcaceae</taxon>
        <taxon>Rothia</taxon>
    </lineage>
</organism>
<dbReference type="GO" id="GO:0005886">
    <property type="term" value="C:plasma membrane"/>
    <property type="evidence" value="ECO:0007669"/>
    <property type="project" value="UniProtKB-SubCell"/>
</dbReference>
<feature type="transmembrane region" description="Helical" evidence="7">
    <location>
        <begin position="194"/>
        <end position="212"/>
    </location>
</feature>
<keyword evidence="10" id="KW-1185">Reference proteome</keyword>
<evidence type="ECO:0000256" key="4">
    <source>
        <dbReference type="ARBA" id="ARBA00022692"/>
    </source>
</evidence>
<accession>A0A917MUF7</accession>
<feature type="transmembrane region" description="Helical" evidence="7">
    <location>
        <begin position="36"/>
        <end position="56"/>
    </location>
</feature>
<evidence type="ECO:0000259" key="8">
    <source>
        <dbReference type="Pfam" id="PF09335"/>
    </source>
</evidence>
<dbReference type="PANTHER" id="PTHR30353">
    <property type="entry name" value="INNER MEMBRANE PROTEIN DEDA-RELATED"/>
    <property type="match status" value="1"/>
</dbReference>
<comment type="subcellular location">
    <subcellularLocation>
        <location evidence="1 7">Cell membrane</location>
        <topology evidence="1 7">Multi-pass membrane protein</topology>
    </subcellularLocation>
</comment>
<sequence>MSSLLLAANLAANAPHAPLALLGLDIEQILEAAGPWALGVVSLIVFIESGVLFPFLPGDSLLFTLGLIHTQLGLNLWVMLLCLCIAAILGDQVGYWLGHKFGRKLFKPDARVLNTANLVAAQNFFAKYGGKALVLARFVPIVRTFVPLAAGMASYRYRDFAKWNITGAISWVFILTFAGVFLGSIPFIRNNVEAIVIVIVLVSVLPVVFEILKERRKNKKA</sequence>
<dbReference type="InterPro" id="IPR032816">
    <property type="entry name" value="VTT_dom"/>
</dbReference>
<gene>
    <name evidence="9" type="primary">dedA</name>
    <name evidence="9" type="ORF">GCM10007359_17520</name>
</gene>
<feature type="domain" description="VTT" evidence="8">
    <location>
        <begin position="56"/>
        <end position="180"/>
    </location>
</feature>
<evidence type="ECO:0000256" key="1">
    <source>
        <dbReference type="ARBA" id="ARBA00004651"/>
    </source>
</evidence>
<dbReference type="PANTHER" id="PTHR30353:SF0">
    <property type="entry name" value="TRANSMEMBRANE PROTEIN"/>
    <property type="match status" value="1"/>
</dbReference>
<dbReference type="EMBL" id="BMDC01000003">
    <property type="protein sequence ID" value="GGH64846.1"/>
    <property type="molecule type" value="Genomic_DNA"/>
</dbReference>
<name>A0A917MUF7_9MICC</name>